<evidence type="ECO:0000256" key="9">
    <source>
        <dbReference type="SAM" id="Phobius"/>
    </source>
</evidence>
<comment type="similarity">
    <text evidence="2">Belongs to the ABC transporter superfamily. ABCC family. Conjugate transporter (TC 3.A.1.208) subfamily.</text>
</comment>
<evidence type="ECO:0000256" key="5">
    <source>
        <dbReference type="ARBA" id="ARBA00022741"/>
    </source>
</evidence>
<keyword evidence="8 9" id="KW-0472">Membrane</keyword>
<dbReference type="PANTHER" id="PTHR24223:SF456">
    <property type="entry name" value="MULTIDRUG RESISTANCE-ASSOCIATED PROTEIN LETHAL(2)03659"/>
    <property type="match status" value="1"/>
</dbReference>
<evidence type="ECO:0000256" key="8">
    <source>
        <dbReference type="ARBA" id="ARBA00023136"/>
    </source>
</evidence>
<dbReference type="InterPro" id="IPR036640">
    <property type="entry name" value="ABC1_TM_sf"/>
</dbReference>
<evidence type="ECO:0000256" key="3">
    <source>
        <dbReference type="ARBA" id="ARBA00022448"/>
    </source>
</evidence>
<proteinExistence type="inferred from homology"/>
<dbReference type="PROSITE" id="PS50929">
    <property type="entry name" value="ABC_TM1F"/>
    <property type="match status" value="1"/>
</dbReference>
<evidence type="ECO:0000313" key="11">
    <source>
        <dbReference type="EMBL" id="KAK2957291.1"/>
    </source>
</evidence>
<organism evidence="11 12">
    <name type="scientific">Blattamonas nauphoetae</name>
    <dbReference type="NCBI Taxonomy" id="2049346"/>
    <lineage>
        <taxon>Eukaryota</taxon>
        <taxon>Metamonada</taxon>
        <taxon>Preaxostyla</taxon>
        <taxon>Oxymonadida</taxon>
        <taxon>Blattamonas</taxon>
    </lineage>
</organism>
<dbReference type="InterPro" id="IPR050173">
    <property type="entry name" value="ABC_transporter_C-like"/>
</dbReference>
<reference evidence="11 12" key="1">
    <citation type="journal article" date="2022" name="bioRxiv">
        <title>Genomics of Preaxostyla Flagellates Illuminates Evolutionary Transitions and the Path Towards Mitochondrial Loss.</title>
        <authorList>
            <person name="Novak L.V.F."/>
            <person name="Treitli S.C."/>
            <person name="Pyrih J."/>
            <person name="Halakuc P."/>
            <person name="Pipaliya S.V."/>
            <person name="Vacek V."/>
            <person name="Brzon O."/>
            <person name="Soukal P."/>
            <person name="Eme L."/>
            <person name="Dacks J.B."/>
            <person name="Karnkowska A."/>
            <person name="Elias M."/>
            <person name="Hampl V."/>
        </authorList>
    </citation>
    <scope>NUCLEOTIDE SEQUENCE [LARGE SCALE GENOMIC DNA]</scope>
    <source>
        <strain evidence="11">NAU3</strain>
        <tissue evidence="11">Gut</tissue>
    </source>
</reference>
<evidence type="ECO:0000313" key="12">
    <source>
        <dbReference type="Proteomes" id="UP001281761"/>
    </source>
</evidence>
<feature type="domain" description="ABC transmembrane type-1" evidence="10">
    <location>
        <begin position="1"/>
        <end position="254"/>
    </location>
</feature>
<dbReference type="SUPFAM" id="SSF90123">
    <property type="entry name" value="ABC transporter transmembrane region"/>
    <property type="match status" value="1"/>
</dbReference>
<dbReference type="Gene3D" id="1.20.1560.10">
    <property type="entry name" value="ABC transporter type 1, transmembrane domain"/>
    <property type="match status" value="1"/>
</dbReference>
<accession>A0ABQ9Y0M4</accession>
<sequence length="254" mass="28540">MKWLLSWAVDPQSTWYKGILVAGVYCLCYSMKTILNNKYFYNTFNQGNIFRHTCISVVTHHLHRMSPQARLRCGSGSLTNLITIDAAQLDFITREIAQILDLPIQLLLSIGTLMNLLDASALWGISILIVLAPPSFLVSRTSAKLKRVIRSQTDERVKKTSESIHGIRVIKMNGWEEPMKSAICNVRKKEMDLVSKMENRRNTSELLANTGQVLSSMIVVVLQFARGKPLNASTLFPALNALATLRSPIIRLLI</sequence>
<feature type="transmembrane region" description="Helical" evidence="9">
    <location>
        <begin position="15"/>
        <end position="35"/>
    </location>
</feature>
<keyword evidence="3" id="KW-0813">Transport</keyword>
<keyword evidence="7 9" id="KW-1133">Transmembrane helix</keyword>
<dbReference type="InterPro" id="IPR011527">
    <property type="entry name" value="ABC1_TM_dom"/>
</dbReference>
<evidence type="ECO:0000256" key="1">
    <source>
        <dbReference type="ARBA" id="ARBA00004141"/>
    </source>
</evidence>
<feature type="transmembrane region" description="Helical" evidence="9">
    <location>
        <begin position="120"/>
        <end position="138"/>
    </location>
</feature>
<keyword evidence="6" id="KW-0067">ATP-binding</keyword>
<keyword evidence="5" id="KW-0547">Nucleotide-binding</keyword>
<comment type="caution">
    <text evidence="11">The sequence shown here is derived from an EMBL/GenBank/DDBJ whole genome shotgun (WGS) entry which is preliminary data.</text>
</comment>
<name>A0ABQ9Y0M4_9EUKA</name>
<protein>
    <submittedName>
        <fullName evidence="11">ABC transporter C family member 8</fullName>
    </submittedName>
</protein>
<evidence type="ECO:0000256" key="6">
    <source>
        <dbReference type="ARBA" id="ARBA00022840"/>
    </source>
</evidence>
<evidence type="ECO:0000256" key="2">
    <source>
        <dbReference type="ARBA" id="ARBA00009726"/>
    </source>
</evidence>
<dbReference type="EMBL" id="JARBJD010000047">
    <property type="protein sequence ID" value="KAK2957291.1"/>
    <property type="molecule type" value="Genomic_DNA"/>
</dbReference>
<keyword evidence="12" id="KW-1185">Reference proteome</keyword>
<dbReference type="Proteomes" id="UP001281761">
    <property type="component" value="Unassembled WGS sequence"/>
</dbReference>
<dbReference type="Pfam" id="PF00664">
    <property type="entry name" value="ABC_membrane"/>
    <property type="match status" value="1"/>
</dbReference>
<evidence type="ECO:0000256" key="7">
    <source>
        <dbReference type="ARBA" id="ARBA00022989"/>
    </source>
</evidence>
<comment type="subcellular location">
    <subcellularLocation>
        <location evidence="1">Membrane</location>
        <topology evidence="1">Multi-pass membrane protein</topology>
    </subcellularLocation>
</comment>
<evidence type="ECO:0000259" key="10">
    <source>
        <dbReference type="PROSITE" id="PS50929"/>
    </source>
</evidence>
<keyword evidence="4 9" id="KW-0812">Transmembrane</keyword>
<dbReference type="PANTHER" id="PTHR24223">
    <property type="entry name" value="ATP-BINDING CASSETTE SUB-FAMILY C"/>
    <property type="match status" value="1"/>
</dbReference>
<gene>
    <name evidence="11" type="ORF">BLNAU_7669</name>
</gene>
<evidence type="ECO:0000256" key="4">
    <source>
        <dbReference type="ARBA" id="ARBA00022692"/>
    </source>
</evidence>